<dbReference type="Pfam" id="PF12080">
    <property type="entry name" value="GldM_4th"/>
    <property type="match status" value="1"/>
</dbReference>
<comment type="caution">
    <text evidence="5">The sequence shown here is derived from an EMBL/GenBank/DDBJ whole genome shotgun (WGS) entry which is preliminary data.</text>
</comment>
<organism evidence="5 6">
    <name type="scientific">Segatella salivae</name>
    <dbReference type="NCBI Taxonomy" id="228604"/>
    <lineage>
        <taxon>Bacteria</taxon>
        <taxon>Pseudomonadati</taxon>
        <taxon>Bacteroidota</taxon>
        <taxon>Bacteroidia</taxon>
        <taxon>Bacteroidales</taxon>
        <taxon>Prevotellaceae</taxon>
        <taxon>Segatella</taxon>
    </lineage>
</organism>
<dbReference type="InterPro" id="IPR022720">
    <property type="entry name" value="Motility-assoc_prot_GldM_N"/>
</dbReference>
<name>A0AAW4NPV0_9BACT</name>
<dbReference type="InterPro" id="IPR048406">
    <property type="entry name" value="GldM_Ig-like-2"/>
</dbReference>
<dbReference type="NCBIfam" id="TIGR03517">
    <property type="entry name" value="GldM_gliding"/>
    <property type="match status" value="1"/>
</dbReference>
<dbReference type="InterPro" id="IPR048405">
    <property type="entry name" value="GldM_Ig-like-1"/>
</dbReference>
<evidence type="ECO:0000259" key="4">
    <source>
        <dbReference type="Pfam" id="PF21602"/>
    </source>
</evidence>
<dbReference type="InterPro" id="IPR022719">
    <property type="entry name" value="Motility-assoc_prot_GldM_C"/>
</dbReference>
<feature type="domain" description="Gliding motility-associated protein GldM first immunoglobulin-like" evidence="3">
    <location>
        <begin position="224"/>
        <end position="318"/>
    </location>
</feature>
<protein>
    <submittedName>
        <fullName evidence="5">Gliding motility protein GldM</fullName>
    </submittedName>
</protein>
<evidence type="ECO:0000259" key="2">
    <source>
        <dbReference type="Pfam" id="PF12081"/>
    </source>
</evidence>
<feature type="domain" description="Gliding motility-associated protein GldM C-terminal" evidence="1">
    <location>
        <begin position="407"/>
        <end position="517"/>
    </location>
</feature>
<sequence>MAIKKRLVSPRQKMINLMYIVLLAMLALNISTEVLDGFSIVEDSLNRTTGNATQENISLYRDFEMQMKQNPEKVKAWFEKATAVKQMSDSLFDFAQQLKVAIVKNADGKDGDVNQIKNKDNLDAAGEVMLAPLTGKGKALFLRVNAYRERILNLIDDPHQKRIIADNLSTTVPQKARLQGKNWQEYMFENMPVAAAVTLLSKLQSDVRYAEGEVLHTLVSNIDVKDIRVNKLNAYVIPEKTTLYPGERFNASIVMAAVDTTLQPQIFVNGQRVMSRNGQYSFTASGVGEHSLSGYILMQNRRGDLIRRNFLQKYNVVPAPTSATVAADMMNVLYAGYPNPMSVSVPGVPANAVSISMTGGGLTAKGNGHFIATPAAVGRDVTIHVTARDNGQVRTLPPFVFHVRKLPDPSAYIALGTNRFKGGAMAKAALMGASGIHAAIDDGLLDIPFRVLSFETVFFDNMGNAVPVASAGANFSDRQRETFRSLSRNKRFYISHVKAVGPDGITRTLTGALEVIVR</sequence>
<feature type="domain" description="Gliding motility-associated protein GldM second immunoglobulin-like" evidence="4">
    <location>
        <begin position="322"/>
        <end position="404"/>
    </location>
</feature>
<dbReference type="Proteomes" id="UP001196873">
    <property type="component" value="Unassembled WGS sequence"/>
</dbReference>
<evidence type="ECO:0000259" key="1">
    <source>
        <dbReference type="Pfam" id="PF12080"/>
    </source>
</evidence>
<evidence type="ECO:0000313" key="5">
    <source>
        <dbReference type="EMBL" id="MBW4866815.1"/>
    </source>
</evidence>
<proteinExistence type="predicted"/>
<dbReference type="InterPro" id="IPR019859">
    <property type="entry name" value="Motility-assoc_prot_GldM"/>
</dbReference>
<accession>A0AAW4NPV0</accession>
<dbReference type="Pfam" id="PF21601">
    <property type="entry name" value="GldM_2nd"/>
    <property type="match status" value="1"/>
</dbReference>
<gene>
    <name evidence="5" type="primary">gldM</name>
    <name evidence="5" type="ORF">KZY68_12565</name>
</gene>
<evidence type="ECO:0000259" key="3">
    <source>
        <dbReference type="Pfam" id="PF21601"/>
    </source>
</evidence>
<dbReference type="Pfam" id="PF21602">
    <property type="entry name" value="GldM_3rd"/>
    <property type="match status" value="1"/>
</dbReference>
<feature type="domain" description="Gliding motility-associated protein GldM N-terminal" evidence="2">
    <location>
        <begin position="33"/>
        <end position="220"/>
    </location>
</feature>
<reference evidence="5" key="1">
    <citation type="submission" date="2021-07" db="EMBL/GenBank/DDBJ databases">
        <title>Genomic diversity and antimicrobial resistance of Prevotella spp. isolated from chronic lung disease airways.</title>
        <authorList>
            <person name="Webb K.A."/>
            <person name="Olagoke O.S."/>
            <person name="Baird T."/>
            <person name="Neill J."/>
            <person name="Pham A."/>
            <person name="Wells T.J."/>
            <person name="Ramsay K.A."/>
            <person name="Bell S.C."/>
            <person name="Sarovich D.S."/>
            <person name="Price E.P."/>
        </authorList>
    </citation>
    <scope>NUCLEOTIDE SEQUENCE</scope>
    <source>
        <strain evidence="5">SCHI0047.S.3</strain>
    </source>
</reference>
<dbReference type="RefSeq" id="WP_219426600.1">
    <property type="nucleotide sequence ID" value="NZ_JABZUZ010000028.1"/>
</dbReference>
<dbReference type="AlphaFoldDB" id="A0AAW4NPV0"/>
<dbReference type="EMBL" id="JAHXRF010000022">
    <property type="protein sequence ID" value="MBW4866815.1"/>
    <property type="molecule type" value="Genomic_DNA"/>
</dbReference>
<dbReference type="Pfam" id="PF12081">
    <property type="entry name" value="GldM_1st"/>
    <property type="match status" value="1"/>
</dbReference>
<evidence type="ECO:0000313" key="6">
    <source>
        <dbReference type="Proteomes" id="UP001196873"/>
    </source>
</evidence>